<accession>A0A6C0HVH9</accession>
<protein>
    <submittedName>
        <fullName evidence="2">Uncharacterized protein</fullName>
    </submittedName>
</protein>
<proteinExistence type="predicted"/>
<feature type="region of interest" description="Disordered" evidence="1">
    <location>
        <begin position="1546"/>
        <end position="1573"/>
    </location>
</feature>
<reference evidence="2" key="1">
    <citation type="journal article" date="2020" name="Nature">
        <title>Giant virus diversity and host interactions through global metagenomics.</title>
        <authorList>
            <person name="Schulz F."/>
            <person name="Roux S."/>
            <person name="Paez-Espino D."/>
            <person name="Jungbluth S."/>
            <person name="Walsh D.A."/>
            <person name="Denef V.J."/>
            <person name="McMahon K.D."/>
            <person name="Konstantinidis K.T."/>
            <person name="Eloe-Fadrosh E.A."/>
            <person name="Kyrpides N.C."/>
            <person name="Woyke T."/>
        </authorList>
    </citation>
    <scope>NUCLEOTIDE SEQUENCE</scope>
    <source>
        <strain evidence="2">GVMAG-M-3300023184-177</strain>
    </source>
</reference>
<organism evidence="2">
    <name type="scientific">viral metagenome</name>
    <dbReference type="NCBI Taxonomy" id="1070528"/>
    <lineage>
        <taxon>unclassified sequences</taxon>
        <taxon>metagenomes</taxon>
        <taxon>organismal metagenomes</taxon>
    </lineage>
</organism>
<evidence type="ECO:0000256" key="1">
    <source>
        <dbReference type="SAM" id="MobiDB-lite"/>
    </source>
</evidence>
<name>A0A6C0HVH9_9ZZZZ</name>
<sequence>MYINQIDNLFDGIINNFYIFLNKKKSFDRFSDDQNFVKYMNEIIDTIKLFIDDLNLKEIEELIYSKSHTKYIIEIIKRYCAFYVYLGIAFYYKGDRDLFITNIIETSKNIKDSTFNITNFYNSENNAKIITMFSIIKDVIKLKDHKTVERIKIIINNDPIKYSTTIGLLNSIGEDYFEKYLFVDDNFHNLMKTLIFKQIYLLEEKNDIIKLLQEKELDEAEYKYIDIIVSKEEKLIDFTFLQNLLRTDQTRSELFRSNIANEYYEFLSEHKKEKELNIIGNTKILDFLFSNRIFIPITEDFVRYHKNSEKYDKDITGELKDRDATKIKYIINKINKVVNMYSSIYEKNQKLKLDAMNLFFKALEYKDAVLYNDLEEVKIVNKLSYSENTSDLDYLVDLENMRYYAYLNYKDFSRDGFRLRSTLPVQGVRHTNIKYKTKTDTNRKRKIELRVGHSDIPLNIIGIIYNPFITKGLSNKLLEKMDISKLVDIRTINQNGFDAMYKLMTDIKDDNLYYWMFDTKLDKVKLEEYKNVSSLDSSKVVENILSELFNHYLDIKRNDIYEMLEKAKPNNLYDITKIINNYQNQYRFTTNIPINFQYDILWKYFDKIKDRKIKIKEIKDKDIIKIPLSKLIKKKDEIIILGYKEEYIDLESISHQAICNHYIKWLQLGRISRKNDEILNQAIFDFVKQYVKTNDKNEYICKSCSELLDLKKYVYEGTYVAELDTFLTTNLAVNSRLESLPKYEKYTRTIRNIEKNIEKICYSMNLQYYIGNTPTIKLRRKMIIKDVIDMTLLHTAYLKKQPKNRIDTAVETYGITKDFTNLFFFELKDDIFLTSSMDTDYYKQIKYNNILAYIALMLIADLNTGQILSFKDDKFCNFFIFTQIRESVFSKLFLRLNEKEKIAISNIPLLGYVLFYFACVFTNSYIWLWPKNDKSQIISVQKVVINTIVDLMNTLVEANMGTEKNFQYELIVNRLMQKIKSTYMDANVYKMLNDMIKQKVVIENNKYSFVSKKDKILELKIGEHEYVPLTKSKKHCDSRKDKMDTNIHEMFDYDIDVFTNCPDGRFHEWGFSNNNIYCTLCNTKYNDLIKDKAENDNNVSRVNQIKLLYLRKLASTYCISGDMHDIDIDTNICKKCKINVATHEYKSDELFKLEKNLRKVQDNKALLQLDHIKKYFEKIKERREHDLKILVVLNQRYEKFTENKLTNYVDDFIDLLIKSLGIKIKIDNKTLYLKDTIYIIKNDYSGSPIKNDIVLLSSDNKIMFKDNHFYYKRNVIYYNDKIHGAFVFYDALTKNYLGYTKDNKKFENYKSTMYIEVIHSIRDMLLMIGLEHEYINVKHFANKKDDFIIKHLIRLRCNNLRQIIQRTNSIIEKINNPGINKENPYNTEEFKLVSEFRKSLKNFRTTDSDNLNPIFKHIYTITNNATLKELPENSKINIINDMAEVKILNKLNNADSLLLFNYIYNLTKLIEYNTQPAIKMNICYMITKIIQYNYYNYYIPMENSQLRKFNSLLTIDAPYIDEASRVVGYYQDLVNVKEIDEEVNKEKDYDMKEEENALDIDDYDENDLYEDNDANEDVVEHLLEQ</sequence>
<evidence type="ECO:0000313" key="2">
    <source>
        <dbReference type="EMBL" id="QHT84529.1"/>
    </source>
</evidence>
<dbReference type="EMBL" id="MN740019">
    <property type="protein sequence ID" value="QHT84529.1"/>
    <property type="molecule type" value="Genomic_DNA"/>
</dbReference>
<feature type="compositionally biased region" description="Acidic residues" evidence="1">
    <location>
        <begin position="1551"/>
        <end position="1573"/>
    </location>
</feature>